<proteinExistence type="predicted"/>
<feature type="signal peptide" evidence="1">
    <location>
        <begin position="1"/>
        <end position="30"/>
    </location>
</feature>
<evidence type="ECO:0000313" key="2">
    <source>
        <dbReference type="EMBL" id="ANY77769.1"/>
    </source>
</evidence>
<name>A0A1B2ECW6_9HYPH</name>
<dbReference type="AlphaFoldDB" id="A0A1B2ECW6"/>
<protein>
    <recommendedName>
        <fullName evidence="3">Lipoprotein</fullName>
    </recommendedName>
</protein>
<dbReference type="KEGG" id="moc:BB934_05570"/>
<evidence type="ECO:0000256" key="1">
    <source>
        <dbReference type="SAM" id="SignalP"/>
    </source>
</evidence>
<evidence type="ECO:0008006" key="3">
    <source>
        <dbReference type="Google" id="ProtNLM"/>
    </source>
</evidence>
<reference evidence="2" key="1">
    <citation type="submission" date="2016-07" db="EMBL/GenBank/DDBJ databases">
        <title>Microvirga ossetica sp. nov. a new species of rhizobia isolated from root nodules of the legume species Vicia alpestris Steven originated from North Ossetia region in the Caucasus.</title>
        <authorList>
            <person name="Safronova V.I."/>
            <person name="Kuznetsova I.G."/>
            <person name="Sazanova A.L."/>
            <person name="Belimov A."/>
            <person name="Andronov E."/>
            <person name="Osledkin Y.S."/>
            <person name="Onishchuk O.P."/>
            <person name="Kurchak O.N."/>
            <person name="Shaposhnikov A.I."/>
            <person name="Willems A."/>
            <person name="Tikhonovich I.A."/>
        </authorList>
    </citation>
    <scope>NUCLEOTIDE SEQUENCE [LARGE SCALE GENOMIC DNA]</scope>
    <source>
        <strain evidence="2">V5/3M</strain>
    </source>
</reference>
<organism evidence="2">
    <name type="scientific">Microvirga ossetica</name>
    <dbReference type="NCBI Taxonomy" id="1882682"/>
    <lineage>
        <taxon>Bacteria</taxon>
        <taxon>Pseudomonadati</taxon>
        <taxon>Pseudomonadota</taxon>
        <taxon>Alphaproteobacteria</taxon>
        <taxon>Hyphomicrobiales</taxon>
        <taxon>Methylobacteriaceae</taxon>
        <taxon>Microvirga</taxon>
    </lineage>
</organism>
<accession>A0A1B2ECW6</accession>
<feature type="chain" id="PRO_5008535987" description="Lipoprotein" evidence="1">
    <location>
        <begin position="31"/>
        <end position="145"/>
    </location>
</feature>
<gene>
    <name evidence="2" type="ORF">BB934_05570</name>
</gene>
<sequence length="145" mass="15620">MLPRLAPSRARCFPPLLAAALILCAASALGQEEPEKNPFADPDMKPTYTPQCHEVRALTQDRETGATRIDFSVTGPLALVHFDGTLAYLGLCGTPPDPKVLCVTYQTNDLKVGDVVTVTGGYSRPNPDFIVLDPCLAQRPDEPAQ</sequence>
<dbReference type="EMBL" id="CP016616">
    <property type="protein sequence ID" value="ANY77769.1"/>
    <property type="molecule type" value="Genomic_DNA"/>
</dbReference>
<keyword evidence="1" id="KW-0732">Signal</keyword>
<dbReference type="OrthoDB" id="8020870at2"/>
<dbReference type="RefSeq" id="WP_099508754.1">
    <property type="nucleotide sequence ID" value="NZ_CP016616.1"/>
</dbReference>